<organism evidence="1 2">
    <name type="scientific">Zea mays</name>
    <name type="common">Maize</name>
    <dbReference type="NCBI Taxonomy" id="4577"/>
    <lineage>
        <taxon>Eukaryota</taxon>
        <taxon>Viridiplantae</taxon>
        <taxon>Streptophyta</taxon>
        <taxon>Embryophyta</taxon>
        <taxon>Tracheophyta</taxon>
        <taxon>Spermatophyta</taxon>
        <taxon>Magnoliopsida</taxon>
        <taxon>Liliopsida</taxon>
        <taxon>Poales</taxon>
        <taxon>Poaceae</taxon>
        <taxon>PACMAD clade</taxon>
        <taxon>Panicoideae</taxon>
        <taxon>Andropogonodae</taxon>
        <taxon>Andropogoneae</taxon>
        <taxon>Tripsacinae</taxon>
        <taxon>Zea</taxon>
    </lineage>
</organism>
<proteinExistence type="predicted"/>
<evidence type="ECO:0000313" key="2">
    <source>
        <dbReference type="Proteomes" id="UP000251960"/>
    </source>
</evidence>
<accession>A0A3L6DIW8</accession>
<protein>
    <submittedName>
        <fullName evidence="1">Uncharacterized protein</fullName>
    </submittedName>
</protein>
<dbReference type="Proteomes" id="UP000251960">
    <property type="component" value="Chromosome 9"/>
</dbReference>
<dbReference type="EMBL" id="NCVQ01000010">
    <property type="protein sequence ID" value="PWZ07983.1"/>
    <property type="molecule type" value="Genomic_DNA"/>
</dbReference>
<evidence type="ECO:0000313" key="1">
    <source>
        <dbReference type="EMBL" id="PWZ07983.1"/>
    </source>
</evidence>
<sequence>MPFQHLLLPPAKAIPI</sequence>
<name>A0A3L6DIW8_MAIZE</name>
<comment type="caution">
    <text evidence="1">The sequence shown here is derived from an EMBL/GenBank/DDBJ whole genome shotgun (WGS) entry which is preliminary data.</text>
</comment>
<dbReference type="AlphaFoldDB" id="A0A3L6DIW8"/>
<reference evidence="1 2" key="1">
    <citation type="journal article" date="2018" name="Nat. Genet.">
        <title>Extensive intraspecific gene order and gene structural variations between Mo17 and other maize genomes.</title>
        <authorList>
            <person name="Sun S."/>
            <person name="Zhou Y."/>
            <person name="Chen J."/>
            <person name="Shi J."/>
            <person name="Zhao H."/>
            <person name="Zhao H."/>
            <person name="Song W."/>
            <person name="Zhang M."/>
            <person name="Cui Y."/>
            <person name="Dong X."/>
            <person name="Liu H."/>
            <person name="Ma X."/>
            <person name="Jiao Y."/>
            <person name="Wang B."/>
            <person name="Wei X."/>
            <person name="Stein J.C."/>
            <person name="Glaubitz J.C."/>
            <person name="Lu F."/>
            <person name="Yu G."/>
            <person name="Liang C."/>
            <person name="Fengler K."/>
            <person name="Li B."/>
            <person name="Rafalski A."/>
            <person name="Schnable P.S."/>
            <person name="Ware D.H."/>
            <person name="Buckler E.S."/>
            <person name="Lai J."/>
        </authorList>
    </citation>
    <scope>NUCLEOTIDE SEQUENCE [LARGE SCALE GENOMIC DNA]</scope>
    <source>
        <strain evidence="2">cv. Missouri 17</strain>
        <tissue evidence="1">Seedling</tissue>
    </source>
</reference>
<gene>
    <name evidence="1" type="ORF">Zm00014a_001657</name>
</gene>